<sequence length="180" mass="19263">MRSAAIAMGSKAAVTPSELSWRFIRWGLGLFITGFLTGFVPILHYMAGAQTGNVGADFLENVTLWWGCPAILAELTLKTGGLGMIAIGLVYLAITRQGESMTISSHESTAPMLCAYGLIATLVSAAAGFVICNYFWPNFYFQPVQAGKNAWLAAQGLSIVVYVIGLCYAFAGIRRAARPL</sequence>
<feature type="transmembrane region" description="Helical" evidence="1">
    <location>
        <begin position="64"/>
        <end position="92"/>
    </location>
</feature>
<gene>
    <name evidence="2" type="ORF">NSJP_0293</name>
</gene>
<evidence type="ECO:0000313" key="2">
    <source>
        <dbReference type="EMBL" id="SLM46465.1"/>
    </source>
</evidence>
<feature type="transmembrane region" description="Helical" evidence="1">
    <location>
        <begin position="113"/>
        <end position="136"/>
    </location>
</feature>
<organism evidence="2 3">
    <name type="scientific">Nitrospira japonica</name>
    <dbReference type="NCBI Taxonomy" id="1325564"/>
    <lineage>
        <taxon>Bacteria</taxon>
        <taxon>Pseudomonadati</taxon>
        <taxon>Nitrospirota</taxon>
        <taxon>Nitrospiria</taxon>
        <taxon>Nitrospirales</taxon>
        <taxon>Nitrospiraceae</taxon>
        <taxon>Nitrospira</taxon>
    </lineage>
</organism>
<proteinExistence type="predicted"/>
<feature type="transmembrane region" description="Helical" evidence="1">
    <location>
        <begin position="23"/>
        <end position="44"/>
    </location>
</feature>
<dbReference type="RefSeq" id="WP_080885148.1">
    <property type="nucleotide sequence ID" value="NZ_LT828648.1"/>
</dbReference>
<evidence type="ECO:0000313" key="3">
    <source>
        <dbReference type="Proteomes" id="UP000192042"/>
    </source>
</evidence>
<evidence type="ECO:0000256" key="1">
    <source>
        <dbReference type="SAM" id="Phobius"/>
    </source>
</evidence>
<protein>
    <submittedName>
        <fullName evidence="2">Uncharacterized protein</fullName>
    </submittedName>
</protein>
<dbReference type="AlphaFoldDB" id="A0A1W1I0D5"/>
<dbReference type="OrthoDB" id="8226491at2"/>
<feature type="transmembrane region" description="Helical" evidence="1">
    <location>
        <begin position="151"/>
        <end position="171"/>
    </location>
</feature>
<keyword evidence="1" id="KW-1133">Transmembrane helix</keyword>
<name>A0A1W1I0D5_9BACT</name>
<dbReference type="STRING" id="1325564.NSJP_0293"/>
<accession>A0A1W1I0D5</accession>
<dbReference type="EMBL" id="LT828648">
    <property type="protein sequence ID" value="SLM46465.1"/>
    <property type="molecule type" value="Genomic_DNA"/>
</dbReference>
<keyword evidence="1" id="KW-0812">Transmembrane</keyword>
<keyword evidence="3" id="KW-1185">Reference proteome</keyword>
<reference evidence="2 3" key="1">
    <citation type="submission" date="2017-03" db="EMBL/GenBank/DDBJ databases">
        <authorList>
            <person name="Afonso C.L."/>
            <person name="Miller P.J."/>
            <person name="Scott M.A."/>
            <person name="Spackman E."/>
            <person name="Goraichik I."/>
            <person name="Dimitrov K.M."/>
            <person name="Suarez D.L."/>
            <person name="Swayne D.E."/>
        </authorList>
    </citation>
    <scope>NUCLEOTIDE SEQUENCE [LARGE SCALE GENOMIC DNA]</scope>
    <source>
        <strain evidence="2">Genome sequencing of Nitrospira japonica strain NJ11</strain>
    </source>
</reference>
<dbReference type="KEGG" id="nja:NSJP_0293"/>
<dbReference type="Proteomes" id="UP000192042">
    <property type="component" value="Chromosome I"/>
</dbReference>
<keyword evidence="1" id="KW-0472">Membrane</keyword>